<dbReference type="AlphaFoldDB" id="A0A395M2Q1"/>
<dbReference type="Gene3D" id="3.40.50.150">
    <property type="entry name" value="Vaccinia Virus protein VP39"/>
    <property type="match status" value="1"/>
</dbReference>
<name>A0A395M2Q1_9BACT</name>
<protein>
    <submittedName>
        <fullName evidence="1">Class I SAM-dependent methyltransferase</fullName>
    </submittedName>
</protein>
<organism evidence="1 2">
    <name type="scientific">Candidatus Thermochlorobacter aerophilus</name>
    <dbReference type="NCBI Taxonomy" id="1868324"/>
    <lineage>
        <taxon>Bacteria</taxon>
        <taxon>Pseudomonadati</taxon>
        <taxon>Chlorobiota</taxon>
        <taxon>Chlorobiia</taxon>
        <taxon>Chlorobiales</taxon>
        <taxon>Candidatus Thermochlorobacteriaceae</taxon>
        <taxon>Candidatus Thermochlorobacter</taxon>
    </lineage>
</organism>
<keyword evidence="1" id="KW-0808">Transferase</keyword>
<reference evidence="1 2" key="1">
    <citation type="journal article" date="2011" name="ISME J.">
        <title>Community ecology of hot spring cyanobacterial mats: predominant populations and their functional potential.</title>
        <authorList>
            <person name="Klatt C.G."/>
            <person name="Wood J.M."/>
            <person name="Rusch D.B."/>
            <person name="Bateson M.M."/>
            <person name="Hamamura N."/>
            <person name="Heidelberg J.F."/>
            <person name="Grossman A.R."/>
            <person name="Bhaya D."/>
            <person name="Cohan F.M."/>
            <person name="Kuhl M."/>
            <person name="Bryant D.A."/>
            <person name="Ward D.M."/>
        </authorList>
    </citation>
    <scope>NUCLEOTIDE SEQUENCE [LARGE SCALE GENOMIC DNA]</scope>
    <source>
        <strain evidence="1">OS</strain>
    </source>
</reference>
<dbReference type="PANTHER" id="PTHR43861">
    <property type="entry name" value="TRANS-ACONITATE 2-METHYLTRANSFERASE-RELATED"/>
    <property type="match status" value="1"/>
</dbReference>
<dbReference type="SUPFAM" id="SSF53335">
    <property type="entry name" value="S-adenosyl-L-methionine-dependent methyltransferases"/>
    <property type="match status" value="1"/>
</dbReference>
<sequence length="206" mass="23725">MTASEKSSHARSIFSKAQRLIRHALGKDNEEKWQTQYAQGQWAWLRNLDELAHHSILAGYFMRLKPHGSLLDMGCGEGILQESIPEVMYSKYVGVDFSEPIKLASHKCTERTHFVVGDMNTYVPSECFDAIVFNESIYYLKNPLKGFQRYAQYLKPDGIFLVSMFVKEKHQAIWQQLESYFPVLDAVTVYNQKGTGWTCKVLTCPR</sequence>
<dbReference type="Pfam" id="PF13489">
    <property type="entry name" value="Methyltransf_23"/>
    <property type="match status" value="1"/>
</dbReference>
<keyword evidence="1" id="KW-0489">Methyltransferase</keyword>
<dbReference type="Proteomes" id="UP000266389">
    <property type="component" value="Unassembled WGS sequence"/>
</dbReference>
<evidence type="ECO:0000313" key="1">
    <source>
        <dbReference type="EMBL" id="RFM25075.1"/>
    </source>
</evidence>
<dbReference type="InterPro" id="IPR029063">
    <property type="entry name" value="SAM-dependent_MTases_sf"/>
</dbReference>
<dbReference type="CDD" id="cd02440">
    <property type="entry name" value="AdoMet_MTases"/>
    <property type="match status" value="1"/>
</dbReference>
<accession>A0A395M2Q1</accession>
<dbReference type="EMBL" id="PHFL01000010">
    <property type="protein sequence ID" value="RFM25075.1"/>
    <property type="molecule type" value="Genomic_DNA"/>
</dbReference>
<comment type="caution">
    <text evidence="1">The sequence shown here is derived from an EMBL/GenBank/DDBJ whole genome shotgun (WGS) entry which is preliminary data.</text>
</comment>
<evidence type="ECO:0000313" key="2">
    <source>
        <dbReference type="Proteomes" id="UP000266389"/>
    </source>
</evidence>
<dbReference type="GO" id="GO:0032259">
    <property type="term" value="P:methylation"/>
    <property type="evidence" value="ECO:0007669"/>
    <property type="project" value="UniProtKB-KW"/>
</dbReference>
<gene>
    <name evidence="1" type="ORF">D0433_02540</name>
</gene>
<dbReference type="GO" id="GO:0008168">
    <property type="term" value="F:methyltransferase activity"/>
    <property type="evidence" value="ECO:0007669"/>
    <property type="project" value="UniProtKB-KW"/>
</dbReference>
<proteinExistence type="predicted"/>